<dbReference type="Gene3D" id="3.40.50.720">
    <property type="entry name" value="NAD(P)-binding Rossmann-like Domain"/>
    <property type="match status" value="2"/>
</dbReference>
<evidence type="ECO:0000259" key="5">
    <source>
        <dbReference type="Pfam" id="PF02826"/>
    </source>
</evidence>
<comment type="caution">
    <text evidence="6">The sequence shown here is derived from an EMBL/GenBank/DDBJ whole genome shotgun (WGS) entry which is preliminary data.</text>
</comment>
<dbReference type="Proteomes" id="UP001556196">
    <property type="component" value="Unassembled WGS sequence"/>
</dbReference>
<evidence type="ECO:0000256" key="3">
    <source>
        <dbReference type="RuleBase" id="RU003719"/>
    </source>
</evidence>
<dbReference type="RefSeq" id="WP_367722599.1">
    <property type="nucleotide sequence ID" value="NZ_JBFOCI010000002.1"/>
</dbReference>
<dbReference type="InterPro" id="IPR036291">
    <property type="entry name" value="NAD(P)-bd_dom_sf"/>
</dbReference>
<dbReference type="EMBL" id="JBFOCI010000002">
    <property type="protein sequence ID" value="MEW9805501.1"/>
    <property type="molecule type" value="Genomic_DNA"/>
</dbReference>
<keyword evidence="1 3" id="KW-0560">Oxidoreductase</keyword>
<feature type="domain" description="D-isomer specific 2-hydroxyacid dehydrogenase NAD-binding" evidence="5">
    <location>
        <begin position="112"/>
        <end position="286"/>
    </location>
</feature>
<dbReference type="PANTHER" id="PTHR10996:SF178">
    <property type="entry name" value="2-HYDROXYACID DEHYDROGENASE YGL185C-RELATED"/>
    <property type="match status" value="1"/>
</dbReference>
<name>A0ABV3QWQ8_9HYPH</name>
<comment type="similarity">
    <text evidence="3">Belongs to the D-isomer specific 2-hydroxyacid dehydrogenase family.</text>
</comment>
<dbReference type="InterPro" id="IPR050223">
    <property type="entry name" value="D-isomer_2-hydroxyacid_DH"/>
</dbReference>
<dbReference type="SUPFAM" id="SSF52283">
    <property type="entry name" value="Formate/glycerate dehydrogenase catalytic domain-like"/>
    <property type="match status" value="1"/>
</dbReference>
<dbReference type="SUPFAM" id="SSF51735">
    <property type="entry name" value="NAD(P)-binding Rossmann-fold domains"/>
    <property type="match status" value="1"/>
</dbReference>
<dbReference type="InterPro" id="IPR006139">
    <property type="entry name" value="D-isomer_2_OHA_DH_cat_dom"/>
</dbReference>
<dbReference type="Pfam" id="PF02826">
    <property type="entry name" value="2-Hacid_dh_C"/>
    <property type="match status" value="1"/>
</dbReference>
<gene>
    <name evidence="6" type="ORF">ABUE31_05830</name>
</gene>
<evidence type="ECO:0000259" key="4">
    <source>
        <dbReference type="Pfam" id="PF00389"/>
    </source>
</evidence>
<keyword evidence="7" id="KW-1185">Reference proteome</keyword>
<organism evidence="6 7">
    <name type="scientific">Mesorhizobium marinum</name>
    <dbReference type="NCBI Taxonomy" id="3228790"/>
    <lineage>
        <taxon>Bacteria</taxon>
        <taxon>Pseudomonadati</taxon>
        <taxon>Pseudomonadota</taxon>
        <taxon>Alphaproteobacteria</taxon>
        <taxon>Hyphomicrobiales</taxon>
        <taxon>Phyllobacteriaceae</taxon>
        <taxon>Mesorhizobium</taxon>
    </lineage>
</organism>
<protein>
    <submittedName>
        <fullName evidence="6">2-hydroxyacid dehydrogenase</fullName>
    </submittedName>
</protein>
<proteinExistence type="inferred from homology"/>
<evidence type="ECO:0000256" key="1">
    <source>
        <dbReference type="ARBA" id="ARBA00023002"/>
    </source>
</evidence>
<dbReference type="InterPro" id="IPR006140">
    <property type="entry name" value="D-isomer_DH_NAD-bd"/>
</dbReference>
<evidence type="ECO:0000313" key="6">
    <source>
        <dbReference type="EMBL" id="MEW9805501.1"/>
    </source>
</evidence>
<evidence type="ECO:0000313" key="7">
    <source>
        <dbReference type="Proteomes" id="UP001556196"/>
    </source>
</evidence>
<keyword evidence="2" id="KW-0520">NAD</keyword>
<evidence type="ECO:0000256" key="2">
    <source>
        <dbReference type="ARBA" id="ARBA00023027"/>
    </source>
</evidence>
<dbReference type="PANTHER" id="PTHR10996">
    <property type="entry name" value="2-HYDROXYACID DEHYDROGENASE-RELATED"/>
    <property type="match status" value="1"/>
</dbReference>
<dbReference type="Pfam" id="PF00389">
    <property type="entry name" value="2-Hacid_dh"/>
    <property type="match status" value="1"/>
</dbReference>
<feature type="domain" description="D-isomer specific 2-hydroxyacid dehydrogenase catalytic" evidence="4">
    <location>
        <begin position="18"/>
        <end position="317"/>
    </location>
</feature>
<accession>A0ABV3QWQ8</accession>
<dbReference type="CDD" id="cd12156">
    <property type="entry name" value="HPPR"/>
    <property type="match status" value="1"/>
</dbReference>
<sequence length="327" mass="34201">MTNSPDLSRITILVPGPLNAHAAKRIDKTFEMIRMDSADPAGITPELAGKVRGIAAFGGINAAFMRALPKLEIVASFGVGYDSVDAAHAGKSDIMVTNTPDVLTEEVADTALGLLINTVREFPRAETYLREGRWAKEGPYRLTPGTLRGRKAGILGMGRIGQAIARRLEAFGLSVAYHNRRPVAGLAYDYHPTPVALASAVDTLISVLPGGASTAKAVNAEVLAALGPTGVFVNIGRGSTVDEDALAAALRDGTIFAAGLDVFADEPNVPQALIDVPNASLLPHVGSASVHTRNAMADLVVDNLESWFGRGEPVTAVPETAHVKAKG</sequence>
<reference evidence="6 7" key="1">
    <citation type="submission" date="2024-06" db="EMBL/GenBank/DDBJ databases">
        <authorList>
            <person name="Tuo L."/>
        </authorList>
    </citation>
    <scope>NUCLEOTIDE SEQUENCE [LARGE SCALE GENOMIC DNA]</scope>
    <source>
        <strain evidence="6 7">ZMM04-5</strain>
    </source>
</reference>